<dbReference type="CDD" id="cd06142">
    <property type="entry name" value="RNaseD_exo"/>
    <property type="match status" value="1"/>
</dbReference>
<dbReference type="InterPro" id="IPR051086">
    <property type="entry name" value="RNase_D-like"/>
</dbReference>
<feature type="domain" description="HRDC" evidence="1">
    <location>
        <begin position="220"/>
        <end position="301"/>
    </location>
</feature>
<dbReference type="InterPro" id="IPR044876">
    <property type="entry name" value="HRDC_dom_sf"/>
</dbReference>
<dbReference type="InterPro" id="IPR002121">
    <property type="entry name" value="HRDC_dom"/>
</dbReference>
<accession>A0A1I2TW43</accession>
<dbReference type="AlphaFoldDB" id="A0A1I2TW43"/>
<organism evidence="2 3">
    <name type="scientific">Corynebacterium spheniscorum</name>
    <dbReference type="NCBI Taxonomy" id="185761"/>
    <lineage>
        <taxon>Bacteria</taxon>
        <taxon>Bacillati</taxon>
        <taxon>Actinomycetota</taxon>
        <taxon>Actinomycetes</taxon>
        <taxon>Mycobacteriales</taxon>
        <taxon>Corynebacteriaceae</taxon>
        <taxon>Corynebacterium</taxon>
    </lineage>
</organism>
<dbReference type="GO" id="GO:0006139">
    <property type="term" value="P:nucleobase-containing compound metabolic process"/>
    <property type="evidence" value="ECO:0007669"/>
    <property type="project" value="InterPro"/>
</dbReference>
<dbReference type="InterPro" id="IPR010997">
    <property type="entry name" value="HRDC-like_sf"/>
</dbReference>
<dbReference type="GO" id="GO:0000166">
    <property type="term" value="F:nucleotide binding"/>
    <property type="evidence" value="ECO:0007669"/>
    <property type="project" value="InterPro"/>
</dbReference>
<dbReference type="GO" id="GO:0003676">
    <property type="term" value="F:nucleic acid binding"/>
    <property type="evidence" value="ECO:0007669"/>
    <property type="project" value="InterPro"/>
</dbReference>
<dbReference type="Pfam" id="PF00570">
    <property type="entry name" value="HRDC"/>
    <property type="match status" value="1"/>
</dbReference>
<dbReference type="SUPFAM" id="SSF53098">
    <property type="entry name" value="Ribonuclease H-like"/>
    <property type="match status" value="1"/>
</dbReference>
<evidence type="ECO:0000313" key="3">
    <source>
        <dbReference type="Proteomes" id="UP000199065"/>
    </source>
</evidence>
<name>A0A1I2TW43_9CORY</name>
<dbReference type="PANTHER" id="PTHR47649">
    <property type="entry name" value="RIBONUCLEASE D"/>
    <property type="match status" value="1"/>
</dbReference>
<dbReference type="EMBL" id="FOPJ01000010">
    <property type="protein sequence ID" value="SFG69125.1"/>
    <property type="molecule type" value="Genomic_DNA"/>
</dbReference>
<protein>
    <submittedName>
        <fullName evidence="2">Ribonuclease D</fullName>
    </submittedName>
</protein>
<dbReference type="SMART" id="SM00474">
    <property type="entry name" value="35EXOc"/>
    <property type="match status" value="1"/>
</dbReference>
<keyword evidence="3" id="KW-1185">Reference proteome</keyword>
<dbReference type="InterPro" id="IPR041605">
    <property type="entry name" value="Exo_C"/>
</dbReference>
<proteinExistence type="predicted"/>
<dbReference type="Gene3D" id="3.30.420.10">
    <property type="entry name" value="Ribonuclease H-like superfamily/Ribonuclease H"/>
    <property type="match status" value="1"/>
</dbReference>
<dbReference type="PROSITE" id="PS50967">
    <property type="entry name" value="HRDC"/>
    <property type="match status" value="1"/>
</dbReference>
<dbReference type="RefSeq" id="WP_092286276.1">
    <property type="nucleotide sequence ID" value="NZ_FOPJ01000010.1"/>
</dbReference>
<dbReference type="OrthoDB" id="144122at2"/>
<dbReference type="GO" id="GO:0008408">
    <property type="term" value="F:3'-5' exonuclease activity"/>
    <property type="evidence" value="ECO:0007669"/>
    <property type="project" value="InterPro"/>
</dbReference>
<dbReference type="InterPro" id="IPR012337">
    <property type="entry name" value="RNaseH-like_sf"/>
</dbReference>
<evidence type="ECO:0000259" key="1">
    <source>
        <dbReference type="PROSITE" id="PS50967"/>
    </source>
</evidence>
<evidence type="ECO:0000313" key="2">
    <source>
        <dbReference type="EMBL" id="SFG69125.1"/>
    </source>
</evidence>
<reference evidence="2 3" key="1">
    <citation type="submission" date="2016-10" db="EMBL/GenBank/DDBJ databases">
        <authorList>
            <person name="de Groot N.N."/>
        </authorList>
    </citation>
    <scope>NUCLEOTIDE SEQUENCE [LARGE SCALE GENOMIC DNA]</scope>
    <source>
        <strain>J11</strain>
        <strain evidence="3">PG 39</strain>
    </source>
</reference>
<dbReference type="SUPFAM" id="SSF47819">
    <property type="entry name" value="HRDC-like"/>
    <property type="match status" value="1"/>
</dbReference>
<dbReference type="STRING" id="185761.SAMN05660282_01644"/>
<dbReference type="Pfam" id="PF01612">
    <property type="entry name" value="DNA_pol_A_exo1"/>
    <property type="match status" value="1"/>
</dbReference>
<dbReference type="InterPro" id="IPR002562">
    <property type="entry name" value="3'-5'_exonuclease_dom"/>
</dbReference>
<dbReference type="PANTHER" id="PTHR47649:SF1">
    <property type="entry name" value="RIBONUCLEASE D"/>
    <property type="match status" value="1"/>
</dbReference>
<gene>
    <name evidence="2" type="ORF">SAMN05660282_01644</name>
</gene>
<dbReference type="Gene3D" id="1.10.150.80">
    <property type="entry name" value="HRDC domain"/>
    <property type="match status" value="2"/>
</dbReference>
<sequence length="406" mass="46154">MDSQQARPQHQLLRSPEELQGFAHDLANTPPEPLAVDTERASGIHYDDRAFLIQVNSDELGTQLVDPDAHRDQVGEILGREFNKREWVLHDATGDLPCLAWLGLYPAKLFDTQLAAALAGQSKLSLIGLTEDLLGIEISKNHQAENWSVRPIPESWLRYAAADVDNLLDIAGILEEILDSQGRLEWLEQECEHRRLMFADVDSPTPRTLEQAKGYTRIRHGKQRAVFKAIWEDREEEARSRDVAPTRILSDRVLAQVAEATPKTYREFEKIVKPAGRRPGRNVTVPNMAQVRRWWEAIERAYKAGSKSWPGPVAVDYGSGTYPPKNRNWQQDDPESYEAFQEVSERRNELAQDLGIDPALILGTKPLAMIVWRLSQGEGGVEELMDGRDMRPWQKDLMRPILAEEF</sequence>
<dbReference type="InterPro" id="IPR036397">
    <property type="entry name" value="RNaseH_sf"/>
</dbReference>
<dbReference type="Proteomes" id="UP000199065">
    <property type="component" value="Unassembled WGS sequence"/>
</dbReference>
<dbReference type="Pfam" id="PF18305">
    <property type="entry name" value="DNA_pol_A_exoN"/>
    <property type="match status" value="1"/>
</dbReference>